<keyword evidence="5" id="KW-1185">Reference proteome</keyword>
<dbReference type="Pfam" id="PF01551">
    <property type="entry name" value="Peptidase_M23"/>
    <property type="match status" value="1"/>
</dbReference>
<dbReference type="InterPro" id="IPR011055">
    <property type="entry name" value="Dup_hybrid_motif"/>
</dbReference>
<name>A0A7Y9XW40_9SPHN</name>
<gene>
    <name evidence="4" type="ORF">FHS75_002013</name>
</gene>
<dbReference type="PANTHER" id="PTHR21666">
    <property type="entry name" value="PEPTIDASE-RELATED"/>
    <property type="match status" value="1"/>
</dbReference>
<evidence type="ECO:0000256" key="1">
    <source>
        <dbReference type="ARBA" id="ARBA00022729"/>
    </source>
</evidence>
<dbReference type="SUPFAM" id="SSF51261">
    <property type="entry name" value="Duplicated hybrid motif"/>
    <property type="match status" value="1"/>
</dbReference>
<evidence type="ECO:0000313" key="4">
    <source>
        <dbReference type="EMBL" id="NYH95684.1"/>
    </source>
</evidence>
<keyword evidence="2" id="KW-0472">Membrane</keyword>
<dbReference type="EMBL" id="JACBZF010000003">
    <property type="protein sequence ID" value="NYH95684.1"/>
    <property type="molecule type" value="Genomic_DNA"/>
</dbReference>
<dbReference type="Gene3D" id="2.70.70.10">
    <property type="entry name" value="Glucose Permease (Domain IIA)"/>
    <property type="match status" value="1"/>
</dbReference>
<keyword evidence="2" id="KW-1133">Transmembrane helix</keyword>
<dbReference type="InterPro" id="IPR050570">
    <property type="entry name" value="Cell_wall_metabolism_enzyme"/>
</dbReference>
<proteinExistence type="predicted"/>
<dbReference type="Proteomes" id="UP000522081">
    <property type="component" value="Unassembled WGS sequence"/>
</dbReference>
<protein>
    <submittedName>
        <fullName evidence="4">Murein DD-endopeptidase MepM/ murein hydrolase activator NlpD</fullName>
    </submittedName>
</protein>
<dbReference type="FunFam" id="2.70.70.10:FF:000006">
    <property type="entry name" value="M23 family peptidase"/>
    <property type="match status" value="1"/>
</dbReference>
<dbReference type="AlphaFoldDB" id="A0A7Y9XW40"/>
<sequence length="382" mass="40825">MKGITVGGALTRLRTIFPDREFIMRSEGQVRFIKISSKLQLLAAGAVALLLIVWLVTMAAMAVSQYSASRERLALENREAKVATAENRVSSYREDIAAKATDLERRQQFIEKMVEAHLGDMPEAAPEDAGLASDRDAGGDKADRISAALPEAAGLARIEASQNGFVERLIRVAEHRAERAAEAIRKLGLNPNAVLASVGERTARGGPYMSLATAGDGSLDARFQRLGVSLARMDALERGLAGIPQVHPARLEYISSGFGYRSDPFNGSAAFHAGLDFAGPMGAPIYAASEGTVSFAGRKAGYGNCIEIDHGNGLVTRYAHMSRFVARAGEKVAAGDVIGKIGNSGRSTGPHLHFEVRVHDRAVNPRPFLETAPRVLEEAHAG</sequence>
<keyword evidence="1" id="KW-0732">Signal</keyword>
<dbReference type="PANTHER" id="PTHR21666:SF289">
    <property type="entry name" value="L-ALA--D-GLU ENDOPEPTIDASE"/>
    <property type="match status" value="1"/>
</dbReference>
<accession>A0A7Y9XW40</accession>
<keyword evidence="4" id="KW-0378">Hydrolase</keyword>
<organism evidence="4 5">
    <name type="scientific">Novosphingobium marinum</name>
    <dbReference type="NCBI Taxonomy" id="1514948"/>
    <lineage>
        <taxon>Bacteria</taxon>
        <taxon>Pseudomonadati</taxon>
        <taxon>Pseudomonadota</taxon>
        <taxon>Alphaproteobacteria</taxon>
        <taxon>Sphingomonadales</taxon>
        <taxon>Sphingomonadaceae</taxon>
        <taxon>Novosphingobium</taxon>
    </lineage>
</organism>
<keyword evidence="2" id="KW-0812">Transmembrane</keyword>
<evidence type="ECO:0000259" key="3">
    <source>
        <dbReference type="Pfam" id="PF01551"/>
    </source>
</evidence>
<dbReference type="RefSeq" id="WP_308420093.1">
    <property type="nucleotide sequence ID" value="NZ_BMGF01000003.1"/>
</dbReference>
<feature type="domain" description="M23ase beta-sheet core" evidence="3">
    <location>
        <begin position="271"/>
        <end position="365"/>
    </location>
</feature>
<evidence type="ECO:0000256" key="2">
    <source>
        <dbReference type="SAM" id="Phobius"/>
    </source>
</evidence>
<comment type="caution">
    <text evidence="4">The sequence shown here is derived from an EMBL/GenBank/DDBJ whole genome shotgun (WGS) entry which is preliminary data.</text>
</comment>
<reference evidence="4 5" key="1">
    <citation type="submission" date="2020-07" db="EMBL/GenBank/DDBJ databases">
        <title>Genomic Encyclopedia of Type Strains, Phase IV (KMG-IV): sequencing the most valuable type-strain genomes for metagenomic binning, comparative biology and taxonomic classification.</title>
        <authorList>
            <person name="Goeker M."/>
        </authorList>
    </citation>
    <scope>NUCLEOTIDE SEQUENCE [LARGE SCALE GENOMIC DNA]</scope>
    <source>
        <strain evidence="4 5">DSM 29043</strain>
    </source>
</reference>
<evidence type="ECO:0000313" key="5">
    <source>
        <dbReference type="Proteomes" id="UP000522081"/>
    </source>
</evidence>
<dbReference type="GO" id="GO:0004222">
    <property type="term" value="F:metalloendopeptidase activity"/>
    <property type="evidence" value="ECO:0007669"/>
    <property type="project" value="TreeGrafter"/>
</dbReference>
<dbReference type="InterPro" id="IPR016047">
    <property type="entry name" value="M23ase_b-sheet_dom"/>
</dbReference>
<dbReference type="CDD" id="cd12797">
    <property type="entry name" value="M23_peptidase"/>
    <property type="match status" value="1"/>
</dbReference>
<feature type="transmembrane region" description="Helical" evidence="2">
    <location>
        <begin position="41"/>
        <end position="63"/>
    </location>
</feature>